<organism evidence="1 2">
    <name type="scientific">Thiothrix fructosivorans</name>
    <dbReference type="NCBI Taxonomy" id="111770"/>
    <lineage>
        <taxon>Bacteria</taxon>
        <taxon>Pseudomonadati</taxon>
        <taxon>Pseudomonadota</taxon>
        <taxon>Gammaproteobacteria</taxon>
        <taxon>Thiotrichales</taxon>
        <taxon>Thiotrichaceae</taxon>
        <taxon>Thiothrix</taxon>
    </lineage>
</organism>
<comment type="caution">
    <text evidence="1">The sequence shown here is derived from an EMBL/GenBank/DDBJ whole genome shotgun (WGS) entry which is preliminary data.</text>
</comment>
<accession>A0ABS3IKV3</accession>
<dbReference type="EMBL" id="JAFMPM010000006">
    <property type="protein sequence ID" value="MBO0613656.1"/>
    <property type="molecule type" value="Genomic_DNA"/>
</dbReference>
<keyword evidence="2" id="KW-1185">Reference proteome</keyword>
<evidence type="ECO:0000313" key="2">
    <source>
        <dbReference type="Proteomes" id="UP000664466"/>
    </source>
</evidence>
<protein>
    <submittedName>
        <fullName evidence="1">Uncharacterized protein</fullName>
    </submittedName>
</protein>
<proteinExistence type="predicted"/>
<dbReference type="Proteomes" id="UP000664466">
    <property type="component" value="Unassembled WGS sequence"/>
</dbReference>
<name>A0ABS3IKV3_9GAMM</name>
<evidence type="ECO:0000313" key="1">
    <source>
        <dbReference type="EMBL" id="MBO0613656.1"/>
    </source>
</evidence>
<reference evidence="1 2" key="1">
    <citation type="submission" date="2021-03" db="EMBL/GenBank/DDBJ databases">
        <title>Draft genome and methylome analysis of Thiotrix fructosivoruns ATCC 49748.</title>
        <authorList>
            <person name="Fomenkov A."/>
            <person name="Grabovich M.Y."/>
            <person name="Roberts R.J."/>
        </authorList>
    </citation>
    <scope>NUCLEOTIDE SEQUENCE [LARGE SCALE GENOMIC DNA]</scope>
    <source>
        <strain evidence="1 2">ATCC 49748</strain>
    </source>
</reference>
<gene>
    <name evidence="1" type="ORF">J1836_12130</name>
</gene>
<sequence length="494" mass="56487">MNGLIPNCLIESKLSCMSRQEVISNYIKFLSAIVILLSFTSGCKESIDSNQSKINSSQTTFPQLQEKRYGHIQCSGKEVKYIKLYEVDENINILKLYGEMYSDYKKIHVAVDIKEIFSPNLLAECYDKNLNITNRALLHVDKNEPWVSHKLDLIPTYVVSTMTDIYYRGYKALAYTSISANEKRNKVENVVRKIYSDLPKTWYIGYNNILDDQYNSYVGIWESQVAFIYNHKDLTLKEILSGIEDLLFYNKSVNNYIKANYSENSLKVIGNEYDKKWYESRFINSKNTGGTIQVVRKDNKEYLMIDFESNREKDGEQSAIFFSQDIDIGNIRNNIYLVANIDRIEGLSELTTLGTTNCSAVAAISLTYLDYNNNMLGHTVLANMQDSLASIVASIGGVYANPKYLSSNNERNVIRLNNTRYKRLIVDVNQEIGKLKSIKSLSQVKTISLKLVVADFFTDGDYYHWLGFRLSTPSCKKAKAFMEVSGVGLYQLTN</sequence>